<dbReference type="Proteomes" id="UP001162992">
    <property type="component" value="Chromosome 1"/>
</dbReference>
<evidence type="ECO:0000313" key="2">
    <source>
        <dbReference type="Proteomes" id="UP001162992"/>
    </source>
</evidence>
<sequence>MSRGLECSTTMAGCFDPLQHMDLEVVEDAISDEKEEEIEFSQADQASKVLHWSVEHVENWLKHNVPFETERLQEFLDACQSKSVDGLSLLTLQRSHIACEKLTDSEWLLLKMARRRLLTHGERAVCNKVTTEDVLGTSPATPKSFGLGSPSGTRDSNEGELMLESPKKSWSISNLPWDNAKDDQFLALEKEVQSLRGEIVGAEEREITLQAKLDHMDQVLRASRLAGYLITRTSWMAFPGEASYEDSNVDGWLQRFLVLQGSCIYYYLRATDLRPQGTILLSEIIEISQLLPQIHSEGGKERFTFHITNCHGFRLECCSSLRYQVKAWLTAIRTTQSYHLVHHSFHSPSTILEKSTTLASWLDVAPEQSSKWNESKRSFHIGDCHK</sequence>
<proteinExistence type="predicted"/>
<comment type="caution">
    <text evidence="1">The sequence shown here is derived from an EMBL/GenBank/DDBJ whole genome shotgun (WGS) entry which is preliminary data.</text>
</comment>
<gene>
    <name evidence="1" type="ORF">O6H91_01G014600</name>
</gene>
<evidence type="ECO:0000313" key="1">
    <source>
        <dbReference type="EMBL" id="KAJ7567986.1"/>
    </source>
</evidence>
<keyword evidence="2" id="KW-1185">Reference proteome</keyword>
<accession>A0ACC2ENB3</accession>
<organism evidence="1 2">
    <name type="scientific">Diphasiastrum complanatum</name>
    <name type="common">Issler's clubmoss</name>
    <name type="synonym">Lycopodium complanatum</name>
    <dbReference type="NCBI Taxonomy" id="34168"/>
    <lineage>
        <taxon>Eukaryota</taxon>
        <taxon>Viridiplantae</taxon>
        <taxon>Streptophyta</taxon>
        <taxon>Embryophyta</taxon>
        <taxon>Tracheophyta</taxon>
        <taxon>Lycopodiopsida</taxon>
        <taxon>Lycopodiales</taxon>
        <taxon>Lycopodiaceae</taxon>
        <taxon>Lycopodioideae</taxon>
        <taxon>Diphasiastrum</taxon>
    </lineage>
</organism>
<protein>
    <submittedName>
        <fullName evidence="1">Uncharacterized protein</fullName>
    </submittedName>
</protein>
<name>A0ACC2ENB3_DIPCM</name>
<dbReference type="EMBL" id="CM055092">
    <property type="protein sequence ID" value="KAJ7567986.1"/>
    <property type="molecule type" value="Genomic_DNA"/>
</dbReference>
<reference evidence="2" key="1">
    <citation type="journal article" date="2024" name="Proc. Natl. Acad. Sci. U.S.A.">
        <title>Extraordinary preservation of gene collinearity over three hundred million years revealed in homosporous lycophytes.</title>
        <authorList>
            <person name="Li C."/>
            <person name="Wickell D."/>
            <person name="Kuo L.Y."/>
            <person name="Chen X."/>
            <person name="Nie B."/>
            <person name="Liao X."/>
            <person name="Peng D."/>
            <person name="Ji J."/>
            <person name="Jenkins J."/>
            <person name="Williams M."/>
            <person name="Shu S."/>
            <person name="Plott C."/>
            <person name="Barry K."/>
            <person name="Rajasekar S."/>
            <person name="Grimwood J."/>
            <person name="Han X."/>
            <person name="Sun S."/>
            <person name="Hou Z."/>
            <person name="He W."/>
            <person name="Dai G."/>
            <person name="Sun C."/>
            <person name="Schmutz J."/>
            <person name="Leebens-Mack J.H."/>
            <person name="Li F.W."/>
            <person name="Wang L."/>
        </authorList>
    </citation>
    <scope>NUCLEOTIDE SEQUENCE [LARGE SCALE GENOMIC DNA]</scope>
    <source>
        <strain evidence="2">cv. PW_Plant_1</strain>
    </source>
</reference>